<feature type="transmembrane region" description="Helical" evidence="1">
    <location>
        <begin position="129"/>
        <end position="150"/>
    </location>
</feature>
<keyword evidence="3" id="KW-1185">Reference proteome</keyword>
<proteinExistence type="predicted"/>
<accession>A0A8S1VEG3</accession>
<evidence type="ECO:0000256" key="1">
    <source>
        <dbReference type="SAM" id="Phobius"/>
    </source>
</evidence>
<reference evidence="2" key="1">
    <citation type="submission" date="2021-01" db="EMBL/GenBank/DDBJ databases">
        <authorList>
            <consortium name="Genoscope - CEA"/>
            <person name="William W."/>
        </authorList>
    </citation>
    <scope>NUCLEOTIDE SEQUENCE</scope>
</reference>
<keyword evidence="1" id="KW-1133">Transmembrane helix</keyword>
<gene>
    <name evidence="2" type="ORF">POCTA_138.1.T0630226</name>
</gene>
<protein>
    <recommendedName>
        <fullName evidence="4">Transmembrane protein</fullName>
    </recommendedName>
</protein>
<name>A0A8S1VEG3_PAROT</name>
<organism evidence="2 3">
    <name type="scientific">Paramecium octaurelia</name>
    <dbReference type="NCBI Taxonomy" id="43137"/>
    <lineage>
        <taxon>Eukaryota</taxon>
        <taxon>Sar</taxon>
        <taxon>Alveolata</taxon>
        <taxon>Ciliophora</taxon>
        <taxon>Intramacronucleata</taxon>
        <taxon>Oligohymenophorea</taxon>
        <taxon>Peniculida</taxon>
        <taxon>Parameciidae</taxon>
        <taxon>Paramecium</taxon>
    </lineage>
</organism>
<evidence type="ECO:0000313" key="2">
    <source>
        <dbReference type="EMBL" id="CAD8174289.1"/>
    </source>
</evidence>
<dbReference type="AlphaFoldDB" id="A0A8S1VEG3"/>
<keyword evidence="1" id="KW-0472">Membrane</keyword>
<keyword evidence="1" id="KW-0812">Transmembrane</keyword>
<sequence>MLYLATQILINTNKYHFRNSIFHFREYLKRVLSPIEEFIFLQNIDIFLYYLLQKEWIRNILFKNKQLQKIKHCIQIADCQTSQDISKVISIHPQIQNEQHNSESNLDSQLNLRVVELTQKYTHMWKTIIFYKFNIIALIINICCIKHWMYQPKSSFNINQVQPIQCSQFQHIQRMIQLQQYLFLIKQFRNSHDVTRIQISKLRRTINISRIIRANTFQLKSFYSPLLIKSFLQICLIVLSQELYSNPVSIALHESFKIQSYTNHEYFTMI</sequence>
<evidence type="ECO:0008006" key="4">
    <source>
        <dbReference type="Google" id="ProtNLM"/>
    </source>
</evidence>
<dbReference type="EMBL" id="CAJJDP010000062">
    <property type="protein sequence ID" value="CAD8174289.1"/>
    <property type="molecule type" value="Genomic_DNA"/>
</dbReference>
<evidence type="ECO:0000313" key="3">
    <source>
        <dbReference type="Proteomes" id="UP000683925"/>
    </source>
</evidence>
<comment type="caution">
    <text evidence="2">The sequence shown here is derived from an EMBL/GenBank/DDBJ whole genome shotgun (WGS) entry which is preliminary data.</text>
</comment>
<dbReference type="Proteomes" id="UP000683925">
    <property type="component" value="Unassembled WGS sequence"/>
</dbReference>